<dbReference type="AlphaFoldDB" id="A0A0H2RH50"/>
<dbReference type="OrthoDB" id="3332345at2759"/>
<dbReference type="InParanoid" id="A0A0H2RH50"/>
<evidence type="ECO:0000313" key="1">
    <source>
        <dbReference type="EMBL" id="KLO08848.1"/>
    </source>
</evidence>
<name>A0A0H2RH50_9AGAM</name>
<dbReference type="Proteomes" id="UP000053477">
    <property type="component" value="Unassembled WGS sequence"/>
</dbReference>
<keyword evidence="2" id="KW-1185">Reference proteome</keyword>
<organism evidence="1 2">
    <name type="scientific">Schizopora paradoxa</name>
    <dbReference type="NCBI Taxonomy" id="27342"/>
    <lineage>
        <taxon>Eukaryota</taxon>
        <taxon>Fungi</taxon>
        <taxon>Dikarya</taxon>
        <taxon>Basidiomycota</taxon>
        <taxon>Agaricomycotina</taxon>
        <taxon>Agaricomycetes</taxon>
        <taxon>Hymenochaetales</taxon>
        <taxon>Schizoporaceae</taxon>
        <taxon>Schizopora</taxon>
    </lineage>
</organism>
<evidence type="ECO:0000313" key="2">
    <source>
        <dbReference type="Proteomes" id="UP000053477"/>
    </source>
</evidence>
<dbReference type="EMBL" id="KQ086075">
    <property type="protein sequence ID" value="KLO08848.1"/>
    <property type="molecule type" value="Genomic_DNA"/>
</dbReference>
<protein>
    <submittedName>
        <fullName evidence="1">Uncharacterized protein</fullName>
    </submittedName>
</protein>
<gene>
    <name evidence="1" type="ORF">SCHPADRAFT_592764</name>
</gene>
<reference evidence="1 2" key="1">
    <citation type="submission" date="2015-04" db="EMBL/GenBank/DDBJ databases">
        <title>Complete genome sequence of Schizopora paradoxa KUC8140, a cosmopolitan wood degrader in East Asia.</title>
        <authorList>
            <consortium name="DOE Joint Genome Institute"/>
            <person name="Min B."/>
            <person name="Park H."/>
            <person name="Jang Y."/>
            <person name="Kim J.-J."/>
            <person name="Kim K.H."/>
            <person name="Pangilinan J."/>
            <person name="Lipzen A."/>
            <person name="Riley R."/>
            <person name="Grigoriev I.V."/>
            <person name="Spatafora J.W."/>
            <person name="Choi I.-G."/>
        </authorList>
    </citation>
    <scope>NUCLEOTIDE SEQUENCE [LARGE SCALE GENOMIC DNA]</scope>
    <source>
        <strain evidence="1 2">KUC8140</strain>
    </source>
</reference>
<accession>A0A0H2RH50</accession>
<proteinExistence type="predicted"/>
<sequence>MFSDESFSSGHFPATLDFCARANRLSRNPTYFIQLRDRCLFRLMVGGVCRYVTKGDSDNAASYRCAIRQATSEIPETNFQQFLNQDICIDICLYSDDKVISVEVGDSDSFDATGHFPILTGYDESGRALYFAHSDFAEASVVEGTSFVAFADKFWTMSAPNRFWVMALRFDPSDILAHPASSIEGAMDPTGPLHWRRLWPVEDPALQFLTREKVLARFKSMMSLLLDQCAQSATRRSDCAEELDRVVSYRSSQRCPDVGKEDYGNPQMTGLPHGRRGYEQVETTCISKISKSRQNSRGEDQTVSLEIKENKGFGGEGKNTFHIIFLIRTNIKTGEMNKHSMCQRPALVGKGKPQRNI</sequence>